<evidence type="ECO:0000313" key="4">
    <source>
        <dbReference type="Proteomes" id="UP000769617"/>
    </source>
</evidence>
<evidence type="ECO:0000313" key="3">
    <source>
        <dbReference type="EMBL" id="MBW6391358.1"/>
    </source>
</evidence>
<evidence type="ECO:0000256" key="1">
    <source>
        <dbReference type="ARBA" id="ARBA00010613"/>
    </source>
</evidence>
<organism evidence="3 4">
    <name type="scientific">Billgrantia antri</name>
    <dbReference type="NCBI Taxonomy" id="2846777"/>
    <lineage>
        <taxon>Bacteria</taxon>
        <taxon>Pseudomonadati</taxon>
        <taxon>Pseudomonadota</taxon>
        <taxon>Gammaproteobacteria</taxon>
        <taxon>Oceanospirillales</taxon>
        <taxon>Halomonadaceae</taxon>
        <taxon>Billgrantia</taxon>
    </lineage>
</organism>
<comment type="similarity">
    <text evidence="1">Belongs to the carbon-nitrogen hydrolase superfamily. NIT1/NIT2 family.</text>
</comment>
<dbReference type="GO" id="GO:0016787">
    <property type="term" value="F:hydrolase activity"/>
    <property type="evidence" value="ECO:0007669"/>
    <property type="project" value="UniProtKB-KW"/>
</dbReference>
<dbReference type="PROSITE" id="PS01227">
    <property type="entry name" value="UPF0012"/>
    <property type="match status" value="1"/>
</dbReference>
<dbReference type="RefSeq" id="WP_219791627.1">
    <property type="nucleotide sequence ID" value="NZ_JAHYCA010000003.1"/>
</dbReference>
<dbReference type="SUPFAM" id="SSF56317">
    <property type="entry name" value="Carbon-nitrogen hydrolase"/>
    <property type="match status" value="1"/>
</dbReference>
<accession>A0ABS6ZNK6</accession>
<keyword evidence="4" id="KW-1185">Reference proteome</keyword>
<sequence>MRVAVAKYPIGMPASFDDFARRQEACLRQARELGARIAVLPEYLSLELAAGFSPEVHGDLAASLAAIQAWRGAWCEFYGRLARELDMYLVPGTFLLDVGSGRYRNRADWFAPNGVHGWQDKLQLTGYEKQSGIIEPGDALHGFDCDGHRVGIAVCYDVEFPLPVRAQFEAGIRLLLVPSCTDTAAGATRVRIGCLARALENRFFVAQAVTAGEAPWSPALDVNTGEATLYAPMDHGFPADGILAATQGDALWACHEVDVARLELSRAQAQVDNDRDWPNQLVTTLQHWPEGLDAVAPRCEPASA</sequence>
<dbReference type="InterPro" id="IPR036526">
    <property type="entry name" value="C-N_Hydrolase_sf"/>
</dbReference>
<dbReference type="InterPro" id="IPR001110">
    <property type="entry name" value="UPF0012_CS"/>
</dbReference>
<name>A0ABS6ZNK6_9GAMM</name>
<dbReference type="PANTHER" id="PTHR23088:SF50">
    <property type="entry name" value="HYDROLASE YHCX"/>
    <property type="match status" value="1"/>
</dbReference>
<reference evidence="3 4" key="1">
    <citation type="submission" date="2021-07" db="EMBL/GenBank/DDBJ databases">
        <authorList>
            <person name="So Y."/>
        </authorList>
    </citation>
    <scope>NUCLEOTIDE SEQUENCE [LARGE SCALE GENOMIC DNA]</scope>
    <source>
        <strain evidence="3 4">Y3S6</strain>
    </source>
</reference>
<dbReference type="PROSITE" id="PS50263">
    <property type="entry name" value="CN_HYDROLASE"/>
    <property type="match status" value="1"/>
</dbReference>
<dbReference type="InterPro" id="IPR003010">
    <property type="entry name" value="C-N_Hydrolase"/>
</dbReference>
<proteinExistence type="inferred from homology"/>
<evidence type="ECO:0000259" key="2">
    <source>
        <dbReference type="PROSITE" id="PS50263"/>
    </source>
</evidence>
<gene>
    <name evidence="3" type="ORF">KPL81_09320</name>
</gene>
<keyword evidence="3" id="KW-0378">Hydrolase</keyword>
<dbReference type="EMBL" id="JAHYCA010000003">
    <property type="protein sequence ID" value="MBW6391358.1"/>
    <property type="molecule type" value="Genomic_DNA"/>
</dbReference>
<protein>
    <submittedName>
        <fullName evidence="3">Carbon-nitrogen hydrolase family protein</fullName>
    </submittedName>
</protein>
<dbReference type="Pfam" id="PF00795">
    <property type="entry name" value="CN_hydrolase"/>
    <property type="match status" value="1"/>
</dbReference>
<dbReference type="Proteomes" id="UP000769617">
    <property type="component" value="Unassembled WGS sequence"/>
</dbReference>
<dbReference type="CDD" id="cd07574">
    <property type="entry name" value="nitrilase_Rim1_like"/>
    <property type="match status" value="1"/>
</dbReference>
<dbReference type="PANTHER" id="PTHR23088">
    <property type="entry name" value="NITRILASE-RELATED"/>
    <property type="match status" value="1"/>
</dbReference>
<feature type="domain" description="CN hydrolase" evidence="2">
    <location>
        <begin position="1"/>
        <end position="273"/>
    </location>
</feature>
<dbReference type="Gene3D" id="3.60.110.10">
    <property type="entry name" value="Carbon-nitrogen hydrolase"/>
    <property type="match status" value="1"/>
</dbReference>
<comment type="caution">
    <text evidence="3">The sequence shown here is derived from an EMBL/GenBank/DDBJ whole genome shotgun (WGS) entry which is preliminary data.</text>
</comment>